<reference evidence="3 4" key="1">
    <citation type="submission" date="2024-06" db="EMBL/GenBank/DDBJ databases">
        <title>A chromosome-level genome assembly of beet webworm, Loxostege sticticalis.</title>
        <authorList>
            <person name="Zhang Y."/>
        </authorList>
    </citation>
    <scope>NUCLEOTIDE SEQUENCE [LARGE SCALE GENOMIC DNA]</scope>
    <source>
        <strain evidence="2">AQ026</strain>
        <strain evidence="1">AQ028</strain>
        <tissue evidence="1">Male pupae</tissue>
        <tissue evidence="2">Whole body</tissue>
    </source>
</reference>
<proteinExistence type="predicted"/>
<dbReference type="AlphaFoldDB" id="A0ABD0SRM4"/>
<dbReference type="EMBL" id="JBEDNZ010000016">
    <property type="protein sequence ID" value="KAL0822493.1"/>
    <property type="molecule type" value="Genomic_DNA"/>
</dbReference>
<organism evidence="1 4">
    <name type="scientific">Loxostege sticticalis</name>
    <name type="common">Beet webworm moth</name>
    <dbReference type="NCBI Taxonomy" id="481309"/>
    <lineage>
        <taxon>Eukaryota</taxon>
        <taxon>Metazoa</taxon>
        <taxon>Ecdysozoa</taxon>
        <taxon>Arthropoda</taxon>
        <taxon>Hexapoda</taxon>
        <taxon>Insecta</taxon>
        <taxon>Pterygota</taxon>
        <taxon>Neoptera</taxon>
        <taxon>Endopterygota</taxon>
        <taxon>Lepidoptera</taxon>
        <taxon>Glossata</taxon>
        <taxon>Ditrysia</taxon>
        <taxon>Pyraloidea</taxon>
        <taxon>Crambidae</taxon>
        <taxon>Pyraustinae</taxon>
        <taxon>Loxostege</taxon>
    </lineage>
</organism>
<protein>
    <submittedName>
        <fullName evidence="1">Uncharacterized protein</fullName>
    </submittedName>
</protein>
<evidence type="ECO:0000313" key="3">
    <source>
        <dbReference type="Proteomes" id="UP001549920"/>
    </source>
</evidence>
<dbReference type="Proteomes" id="UP001549920">
    <property type="component" value="Unassembled WGS sequence"/>
</dbReference>
<keyword evidence="3" id="KW-1185">Reference proteome</keyword>
<evidence type="ECO:0000313" key="1">
    <source>
        <dbReference type="EMBL" id="KAL0822493.1"/>
    </source>
</evidence>
<dbReference type="EMBL" id="JBEUOH010000016">
    <property type="protein sequence ID" value="KAL0871891.1"/>
    <property type="molecule type" value="Genomic_DNA"/>
</dbReference>
<name>A0ABD0SRM4_LOXSC</name>
<dbReference type="Pfam" id="PF14945">
    <property type="entry name" value="LLC1"/>
    <property type="match status" value="1"/>
</dbReference>
<sequence>MEAPAPAPVAVGSRREPSIDPVKAQGILKSVTKKTKDAAKIWESRWGFYRFIKEIQEEEALKMGMTLEEYRDAVRAVSCKPEPKTYPVVVDPSPEPLPPTSAAMVGRRARCPLERYGRLVKTDRDYPTRPPLPPGQIYDPYKQTLVFLGSVDGDPISYNLPPAKSDITEEMWARPHQLEVMPLSRDNLNKAFL</sequence>
<gene>
    <name evidence="2" type="ORF">ABMA27_004351</name>
    <name evidence="1" type="ORF">ABMA28_004547</name>
</gene>
<evidence type="ECO:0000313" key="4">
    <source>
        <dbReference type="Proteomes" id="UP001549921"/>
    </source>
</evidence>
<dbReference type="Proteomes" id="UP001549921">
    <property type="component" value="Unassembled WGS sequence"/>
</dbReference>
<accession>A0ABD0SRM4</accession>
<evidence type="ECO:0000313" key="2">
    <source>
        <dbReference type="EMBL" id="KAL0871891.1"/>
    </source>
</evidence>
<comment type="caution">
    <text evidence="1">The sequence shown here is derived from an EMBL/GenBank/DDBJ whole genome shotgun (WGS) entry which is preliminary data.</text>
</comment>
<dbReference type="InterPro" id="IPR020339">
    <property type="entry name" value="C20orf85-like"/>
</dbReference>